<dbReference type="EMBL" id="CAMGYJ010000010">
    <property type="protein sequence ID" value="CAI0547160.1"/>
    <property type="molecule type" value="Genomic_DNA"/>
</dbReference>
<keyword evidence="2" id="KW-1185">Reference proteome</keyword>
<proteinExistence type="predicted"/>
<accession>A0AAV0QQD0</accession>
<sequence length="56" mass="6517">MIHGPMLDATDRSWVNIRRRGQTHIDNSAVSYRDLLIKQLAASGRREEEENTQPPW</sequence>
<organism evidence="1 2">
    <name type="scientific">Linum tenue</name>
    <dbReference type="NCBI Taxonomy" id="586396"/>
    <lineage>
        <taxon>Eukaryota</taxon>
        <taxon>Viridiplantae</taxon>
        <taxon>Streptophyta</taxon>
        <taxon>Embryophyta</taxon>
        <taxon>Tracheophyta</taxon>
        <taxon>Spermatophyta</taxon>
        <taxon>Magnoliopsida</taxon>
        <taxon>eudicotyledons</taxon>
        <taxon>Gunneridae</taxon>
        <taxon>Pentapetalae</taxon>
        <taxon>rosids</taxon>
        <taxon>fabids</taxon>
        <taxon>Malpighiales</taxon>
        <taxon>Linaceae</taxon>
        <taxon>Linum</taxon>
    </lineage>
</organism>
<protein>
    <submittedName>
        <fullName evidence="1">Uncharacterized protein</fullName>
    </submittedName>
</protein>
<dbReference type="AlphaFoldDB" id="A0AAV0QQD0"/>
<dbReference type="Proteomes" id="UP001154282">
    <property type="component" value="Unassembled WGS sequence"/>
</dbReference>
<gene>
    <name evidence="1" type="ORF">LITE_LOCUS44255</name>
</gene>
<name>A0AAV0QQD0_9ROSI</name>
<evidence type="ECO:0000313" key="2">
    <source>
        <dbReference type="Proteomes" id="UP001154282"/>
    </source>
</evidence>
<comment type="caution">
    <text evidence="1">The sequence shown here is derived from an EMBL/GenBank/DDBJ whole genome shotgun (WGS) entry which is preliminary data.</text>
</comment>
<evidence type="ECO:0000313" key="1">
    <source>
        <dbReference type="EMBL" id="CAI0547160.1"/>
    </source>
</evidence>
<reference evidence="1" key="1">
    <citation type="submission" date="2022-08" db="EMBL/GenBank/DDBJ databases">
        <authorList>
            <person name="Gutierrez-Valencia J."/>
        </authorList>
    </citation>
    <scope>NUCLEOTIDE SEQUENCE</scope>
</reference>